<keyword evidence="1 2" id="KW-0732">Signal</keyword>
<feature type="domain" description="PBP" evidence="3">
    <location>
        <begin position="28"/>
        <end position="281"/>
    </location>
</feature>
<dbReference type="EMBL" id="SJOI01000001">
    <property type="protein sequence ID" value="TCL04171.1"/>
    <property type="molecule type" value="Genomic_DNA"/>
</dbReference>
<accession>A0A4R1NEP6</accession>
<evidence type="ECO:0000313" key="5">
    <source>
        <dbReference type="Proteomes" id="UP000294555"/>
    </source>
</evidence>
<comment type="caution">
    <text evidence="4">The sequence shown here is derived from an EMBL/GenBank/DDBJ whole genome shotgun (WGS) entry which is preliminary data.</text>
</comment>
<reference evidence="4 5" key="1">
    <citation type="submission" date="2019-02" db="EMBL/GenBank/DDBJ databases">
        <title>Investigation of anaerobic lignin degradation for improved lignocellulosic biofuels.</title>
        <authorList>
            <person name="Deangelis K."/>
        </authorList>
    </citation>
    <scope>NUCLEOTIDE SEQUENCE [LARGE SCALE GENOMIC DNA]</scope>
    <source>
        <strain evidence="4 5">159R</strain>
    </source>
</reference>
<feature type="chain" id="PRO_5020333390" evidence="2">
    <location>
        <begin position="22"/>
        <end position="311"/>
    </location>
</feature>
<proteinExistence type="predicted"/>
<dbReference type="PANTHER" id="PTHR30570">
    <property type="entry name" value="PERIPLASMIC PHOSPHATE BINDING COMPONENT OF PHOSPHATE ABC TRANSPORTER"/>
    <property type="match status" value="1"/>
</dbReference>
<dbReference type="InterPro" id="IPR050811">
    <property type="entry name" value="Phosphate_ABC_transporter"/>
</dbReference>
<gene>
    <name evidence="4" type="ORF">EZJ58_2280</name>
</gene>
<name>A0A4R1NEP6_9GAMM</name>
<dbReference type="SUPFAM" id="SSF53850">
    <property type="entry name" value="Periplasmic binding protein-like II"/>
    <property type="match status" value="1"/>
</dbReference>
<evidence type="ECO:0000256" key="2">
    <source>
        <dbReference type="SAM" id="SignalP"/>
    </source>
</evidence>
<dbReference type="Gene3D" id="3.40.190.10">
    <property type="entry name" value="Periplasmic binding protein-like II"/>
    <property type="match status" value="2"/>
</dbReference>
<protein>
    <submittedName>
        <fullName evidence="4">Phosphate ABC transporter substrate-binding protein (PhoT family)</fullName>
    </submittedName>
</protein>
<organism evidence="4 5">
    <name type="scientific">Sodalis ligni</name>
    <dbReference type="NCBI Taxonomy" id="2697027"/>
    <lineage>
        <taxon>Bacteria</taxon>
        <taxon>Pseudomonadati</taxon>
        <taxon>Pseudomonadota</taxon>
        <taxon>Gammaproteobacteria</taxon>
        <taxon>Enterobacterales</taxon>
        <taxon>Bruguierivoracaceae</taxon>
        <taxon>Sodalis</taxon>
    </lineage>
</organism>
<dbReference type="Proteomes" id="UP000294555">
    <property type="component" value="Unassembled WGS sequence"/>
</dbReference>
<sequence>MKIVRPIVCCLLILLAWPASSRAVTVLSGSLTSTGSDTLANLLTGWGMDFNRRFPEVGVQIQASGSATAAAALTAGTTQLGPMSRPMTEPEVDAFRRHYGYPPSAVPVALDAVVILVNEDNPLQSLPLSQLDGIFSITHSCGPSPALKRWGDLGLKGHLAGQTLLRYGRNSASGTYGYFRQRVLCGGDLLASVNELPGSVSVAQAVAGSVNAIGYAGMGFHASGVKILALTDGQGKTVQPDDATLLNGEYPLVRYLYIYVNKAPDRPLEPITAAFFDQILSPGGQLRARQNGYRPLPEAVRLQARRNIGLE</sequence>
<dbReference type="Pfam" id="PF12849">
    <property type="entry name" value="PBP_like_2"/>
    <property type="match status" value="1"/>
</dbReference>
<dbReference type="PANTHER" id="PTHR30570:SF6">
    <property type="entry name" value="PHOSPHATE-BINDING PROTEIN PSTS"/>
    <property type="match status" value="1"/>
</dbReference>
<evidence type="ECO:0000259" key="3">
    <source>
        <dbReference type="Pfam" id="PF12849"/>
    </source>
</evidence>
<dbReference type="AlphaFoldDB" id="A0A4R1NEP6"/>
<evidence type="ECO:0000313" key="4">
    <source>
        <dbReference type="EMBL" id="TCL04171.1"/>
    </source>
</evidence>
<evidence type="ECO:0000256" key="1">
    <source>
        <dbReference type="ARBA" id="ARBA00022729"/>
    </source>
</evidence>
<feature type="signal peptide" evidence="2">
    <location>
        <begin position="1"/>
        <end position="21"/>
    </location>
</feature>
<dbReference type="InterPro" id="IPR024370">
    <property type="entry name" value="PBP_domain"/>
</dbReference>
<keyword evidence="5" id="KW-1185">Reference proteome</keyword>